<evidence type="ECO:0000256" key="3">
    <source>
        <dbReference type="ARBA" id="ARBA00022989"/>
    </source>
</evidence>
<keyword evidence="7" id="KW-1185">Reference proteome</keyword>
<feature type="transmembrane region" description="Helical" evidence="5">
    <location>
        <begin position="114"/>
        <end position="138"/>
    </location>
</feature>
<evidence type="ECO:0000256" key="5">
    <source>
        <dbReference type="SAM" id="Phobius"/>
    </source>
</evidence>
<dbReference type="PANTHER" id="PTHR37306:SF1">
    <property type="entry name" value="COLICIN V PRODUCTION PROTEIN"/>
    <property type="match status" value="1"/>
</dbReference>
<proteinExistence type="predicted"/>
<reference evidence="6 7" key="1">
    <citation type="journal article" date="2016" name="Front. Microbiol.">
        <title>Comprehensive Phylogenetic Analysis of Bovine Non-aureus Staphylococci Species Based on Whole-Genome Sequencing.</title>
        <authorList>
            <person name="Naushad S."/>
            <person name="Barkema H.W."/>
            <person name="Luby C."/>
            <person name="Condas L.A."/>
            <person name="Nobrega D.B."/>
            <person name="Carson D.A."/>
            <person name="De Buck J."/>
        </authorList>
    </citation>
    <scope>NUCLEOTIDE SEQUENCE [LARGE SCALE GENOMIC DNA]</scope>
    <source>
        <strain evidence="6 7">SNUC 4554</strain>
    </source>
</reference>
<dbReference type="AlphaFoldDB" id="A0A418IH66"/>
<dbReference type="EMBL" id="QXUF01000019">
    <property type="protein sequence ID" value="RIN01923.1"/>
    <property type="molecule type" value="Genomic_DNA"/>
</dbReference>
<keyword evidence="4 5" id="KW-0472">Membrane</keyword>
<dbReference type="OrthoDB" id="2413505at2"/>
<accession>A0A418IH66</accession>
<evidence type="ECO:0000256" key="4">
    <source>
        <dbReference type="ARBA" id="ARBA00023136"/>
    </source>
</evidence>
<dbReference type="PANTHER" id="PTHR37306">
    <property type="entry name" value="COLICIN V PRODUCTION PROTEIN"/>
    <property type="match status" value="1"/>
</dbReference>
<protein>
    <submittedName>
        <fullName evidence="6">CvpA family protein</fullName>
    </submittedName>
</protein>
<dbReference type="InterPro" id="IPR003825">
    <property type="entry name" value="Colicin-V_CvpA"/>
</dbReference>
<dbReference type="RefSeq" id="WP_119585428.1">
    <property type="nucleotide sequence ID" value="NZ_JAWVBH010000001.1"/>
</dbReference>
<comment type="caution">
    <text evidence="6">The sequence shown here is derived from an EMBL/GenBank/DDBJ whole genome shotgun (WGS) entry which is preliminary data.</text>
</comment>
<dbReference type="GO" id="GO:0016020">
    <property type="term" value="C:membrane"/>
    <property type="evidence" value="ECO:0007669"/>
    <property type="project" value="UniProtKB-SubCell"/>
</dbReference>
<evidence type="ECO:0000313" key="7">
    <source>
        <dbReference type="Proteomes" id="UP000286317"/>
    </source>
</evidence>
<dbReference type="Proteomes" id="UP000286317">
    <property type="component" value="Unassembled WGS sequence"/>
</dbReference>
<evidence type="ECO:0000256" key="2">
    <source>
        <dbReference type="ARBA" id="ARBA00022692"/>
    </source>
</evidence>
<feature type="transmembrane region" description="Helical" evidence="5">
    <location>
        <begin position="81"/>
        <end position="102"/>
    </location>
</feature>
<evidence type="ECO:0000256" key="1">
    <source>
        <dbReference type="ARBA" id="ARBA00004141"/>
    </source>
</evidence>
<keyword evidence="3 5" id="KW-1133">Transmembrane helix</keyword>
<organism evidence="6 7">
    <name type="scientific">Staphylococcus shinii</name>
    <dbReference type="NCBI Taxonomy" id="2912228"/>
    <lineage>
        <taxon>Bacteria</taxon>
        <taxon>Bacillati</taxon>
        <taxon>Bacillota</taxon>
        <taxon>Bacilli</taxon>
        <taxon>Bacillales</taxon>
        <taxon>Staphylococcaceae</taxon>
        <taxon>Staphylococcus</taxon>
    </lineage>
</organism>
<comment type="subcellular location">
    <subcellularLocation>
        <location evidence="1">Membrane</location>
        <topology evidence="1">Multi-pass membrane protein</topology>
    </subcellularLocation>
</comment>
<dbReference type="GO" id="GO:0009403">
    <property type="term" value="P:toxin biosynthetic process"/>
    <property type="evidence" value="ECO:0007669"/>
    <property type="project" value="InterPro"/>
</dbReference>
<name>A0A418IH66_9STAP</name>
<feature type="transmembrane region" description="Helical" evidence="5">
    <location>
        <begin position="6"/>
        <end position="23"/>
    </location>
</feature>
<dbReference type="Pfam" id="PF02674">
    <property type="entry name" value="Colicin_V"/>
    <property type="match status" value="1"/>
</dbReference>
<sequence>MISDLIIIIIFLYIGMIGFRRGIWLGSLHLGSTIFSLWVAHRLHSQVSQRLELFVPFPKTRAYDLNYAFQFDNLQQRFDHIIAFLIIATVTKVICYAIVVVFDNVITSRKPNWVSRMLGVIMSVISSTIICATLVYMISMYPLEFMQQQLMEGHLAEHFIFHVPFISTYVLNI</sequence>
<keyword evidence="2 5" id="KW-0812">Transmembrane</keyword>
<gene>
    <name evidence="6" type="ORF">BU112_04255</name>
</gene>
<evidence type="ECO:0000313" key="6">
    <source>
        <dbReference type="EMBL" id="RIN01923.1"/>
    </source>
</evidence>